<keyword evidence="5" id="KW-0287">Flowering</keyword>
<feature type="coiled-coil region" evidence="6">
    <location>
        <begin position="122"/>
        <end position="156"/>
    </location>
</feature>
<feature type="region of interest" description="Disordered" evidence="7">
    <location>
        <begin position="243"/>
        <end position="266"/>
    </location>
</feature>
<evidence type="ECO:0000256" key="7">
    <source>
        <dbReference type="SAM" id="MobiDB-lite"/>
    </source>
</evidence>
<feature type="coiled-coil region" evidence="6">
    <location>
        <begin position="38"/>
        <end position="93"/>
    </location>
</feature>
<evidence type="ECO:0000256" key="3">
    <source>
        <dbReference type="ARBA" id="ARBA00022782"/>
    </source>
</evidence>
<dbReference type="Proteomes" id="UP000655225">
    <property type="component" value="Unassembled WGS sequence"/>
</dbReference>
<dbReference type="EMBL" id="JABCRI010000004">
    <property type="protein sequence ID" value="KAF8407817.1"/>
    <property type="molecule type" value="Genomic_DNA"/>
</dbReference>
<name>A0A834ZJY9_TETSI</name>
<reference evidence="8 9" key="1">
    <citation type="submission" date="2020-04" db="EMBL/GenBank/DDBJ databases">
        <title>Plant Genome Project.</title>
        <authorList>
            <person name="Zhang R.-G."/>
        </authorList>
    </citation>
    <scope>NUCLEOTIDE SEQUENCE [LARGE SCALE GENOMIC DNA]</scope>
    <source>
        <strain evidence="8">YNK0</strain>
        <tissue evidence="8">Leaf</tissue>
    </source>
</reference>
<evidence type="ECO:0000256" key="6">
    <source>
        <dbReference type="SAM" id="Coils"/>
    </source>
</evidence>
<keyword evidence="2" id="KW-0217">Developmental protein</keyword>
<comment type="similarity">
    <text evidence="1">Belongs to the FLX family.</text>
</comment>
<keyword evidence="4 6" id="KW-0175">Coiled coil</keyword>
<protein>
    <recommendedName>
        <fullName evidence="10">Protein FLX-like 3</fullName>
    </recommendedName>
</protein>
<keyword evidence="3" id="KW-0221">Differentiation</keyword>
<gene>
    <name evidence="8" type="ORF">HHK36_006953</name>
</gene>
<dbReference type="AlphaFoldDB" id="A0A834ZJY9"/>
<organism evidence="8 9">
    <name type="scientific">Tetracentron sinense</name>
    <name type="common">Spur-leaf</name>
    <dbReference type="NCBI Taxonomy" id="13715"/>
    <lineage>
        <taxon>Eukaryota</taxon>
        <taxon>Viridiplantae</taxon>
        <taxon>Streptophyta</taxon>
        <taxon>Embryophyta</taxon>
        <taxon>Tracheophyta</taxon>
        <taxon>Spermatophyta</taxon>
        <taxon>Magnoliopsida</taxon>
        <taxon>Trochodendrales</taxon>
        <taxon>Trochodendraceae</taxon>
        <taxon>Tetracentron</taxon>
    </lineage>
</organism>
<evidence type="ECO:0008006" key="10">
    <source>
        <dbReference type="Google" id="ProtNLM"/>
    </source>
</evidence>
<evidence type="ECO:0000313" key="9">
    <source>
        <dbReference type="Proteomes" id="UP000655225"/>
    </source>
</evidence>
<sequence>MAGRNRMPRRPVNDGFRGIRNVPRPVLNRRPVPLPHHSAALEEELDIQHEEIQRILSENRHLADDHLILQRELAATKEEIHRLNQIIPNLRADREAQTRMLIERGLKLEAEVRATEPLKAEVLQLRAESQKLNALRQDLSAQVQGLTQDLTRVQADNQQLIAMKADIDGLHQGLVRTRTAFEYEKKANTEQAEQKQAMEKNLISMAREVENLRAGQLSSEKRGRGLGGGGYGMLKGSPELGYSGGAFDDGYSGTWGPYDKRGPLRR</sequence>
<dbReference type="InterPro" id="IPR040353">
    <property type="entry name" value="FLX/FLX-like"/>
</dbReference>
<comment type="caution">
    <text evidence="8">The sequence shown here is derived from an EMBL/GenBank/DDBJ whole genome shotgun (WGS) entry which is preliminary data.</text>
</comment>
<dbReference type="OMA" id="KAPGRED"/>
<dbReference type="GO" id="GO:0030154">
    <property type="term" value="P:cell differentiation"/>
    <property type="evidence" value="ECO:0007669"/>
    <property type="project" value="UniProtKB-KW"/>
</dbReference>
<evidence type="ECO:0000256" key="2">
    <source>
        <dbReference type="ARBA" id="ARBA00022473"/>
    </source>
</evidence>
<evidence type="ECO:0000256" key="5">
    <source>
        <dbReference type="ARBA" id="ARBA00023089"/>
    </source>
</evidence>
<evidence type="ECO:0000313" key="8">
    <source>
        <dbReference type="EMBL" id="KAF8407817.1"/>
    </source>
</evidence>
<evidence type="ECO:0000256" key="1">
    <source>
        <dbReference type="ARBA" id="ARBA00005405"/>
    </source>
</evidence>
<dbReference type="GO" id="GO:0009908">
    <property type="term" value="P:flower development"/>
    <property type="evidence" value="ECO:0007669"/>
    <property type="project" value="UniProtKB-KW"/>
</dbReference>
<dbReference type="OrthoDB" id="1902464at2759"/>
<dbReference type="PANTHER" id="PTHR33405">
    <property type="entry name" value="PROTEIN FLX-LIKE 2"/>
    <property type="match status" value="1"/>
</dbReference>
<proteinExistence type="inferred from homology"/>
<dbReference type="PANTHER" id="PTHR33405:SF19">
    <property type="entry name" value="OS08G0430100 PROTEIN"/>
    <property type="match status" value="1"/>
</dbReference>
<accession>A0A834ZJY9</accession>
<evidence type="ECO:0000256" key="4">
    <source>
        <dbReference type="ARBA" id="ARBA00023054"/>
    </source>
</evidence>
<keyword evidence="9" id="KW-1185">Reference proteome</keyword>